<evidence type="ECO:0000313" key="2">
    <source>
        <dbReference type="Proteomes" id="UP000467132"/>
    </source>
</evidence>
<protein>
    <submittedName>
        <fullName evidence="1">Uncharacterized protein</fullName>
    </submittedName>
</protein>
<name>A0A845QXF7_9CLOT</name>
<accession>A0A845QXF7</accession>
<keyword evidence="2" id="KW-1185">Reference proteome</keyword>
<evidence type="ECO:0000313" key="1">
    <source>
        <dbReference type="EMBL" id="NBI05832.1"/>
    </source>
</evidence>
<dbReference type="OrthoDB" id="1956506at2"/>
<organism evidence="1 2">
    <name type="scientific">Senegalia massiliensis</name>
    <dbReference type="NCBI Taxonomy" id="1720316"/>
    <lineage>
        <taxon>Bacteria</taxon>
        <taxon>Bacillati</taxon>
        <taxon>Bacillota</taxon>
        <taxon>Clostridia</taxon>
        <taxon>Eubacteriales</taxon>
        <taxon>Clostridiaceae</taxon>
        <taxon>Senegalia</taxon>
    </lineage>
</organism>
<reference evidence="1 2" key="1">
    <citation type="submission" date="2018-08" db="EMBL/GenBank/DDBJ databases">
        <title>Murine metabolic-syndrome-specific gut microbial biobank.</title>
        <authorList>
            <person name="Liu C."/>
        </authorList>
    </citation>
    <scope>NUCLEOTIDE SEQUENCE [LARGE SCALE GENOMIC DNA]</scope>
    <source>
        <strain evidence="1 2">583</strain>
    </source>
</reference>
<dbReference type="EMBL" id="QXXA01000004">
    <property type="protein sequence ID" value="NBI05832.1"/>
    <property type="molecule type" value="Genomic_DNA"/>
</dbReference>
<dbReference type="RefSeq" id="WP_160196320.1">
    <property type="nucleotide sequence ID" value="NZ_QXXA01000004.1"/>
</dbReference>
<dbReference type="AlphaFoldDB" id="A0A845QXF7"/>
<comment type="caution">
    <text evidence="1">The sequence shown here is derived from an EMBL/GenBank/DDBJ whole genome shotgun (WGS) entry which is preliminary data.</text>
</comment>
<proteinExistence type="predicted"/>
<gene>
    <name evidence="1" type="ORF">D3Z33_03050</name>
</gene>
<sequence>MNKNYRNEVKMIRNIKRYFPENQQLTLSKVEDVFDILDKINRVRLNKYDGLIEAKVDLPSIDRIEMILIEIGEYSGGKSKELVSKLVNTKKNIYKTKDNIKAHNNSFRDQNSDKLESAISFMNCFKPILKEDMNNKIIKIEKVINLLTTSKE</sequence>
<dbReference type="Proteomes" id="UP000467132">
    <property type="component" value="Unassembled WGS sequence"/>
</dbReference>